<reference evidence="2 3" key="1">
    <citation type="submission" date="2020-04" db="EMBL/GenBank/DDBJ databases">
        <title>Description of novel Gluconacetobacter.</title>
        <authorList>
            <person name="Sombolestani A."/>
        </authorList>
    </citation>
    <scope>NUCLEOTIDE SEQUENCE [LARGE SCALE GENOMIC DNA]</scope>
    <source>
        <strain evidence="2 3">LMG 21312</strain>
    </source>
</reference>
<gene>
    <name evidence="2" type="ORF">HLH21_12520</name>
</gene>
<sequence>MDRAKLLHAAMVNGHPVRFYKTPHDEGQYPWHDHEALLTAIGFDPDDSAPIIADTIQAAPSLIVRVICPATTRQVVIADNMLANTLFSTAPIGMPFISSGFGEYRDALAEAVGLLTGALRDPEDRATWLTNAWLHDQGKQQMPPELEHELRQMARVTGRTLFDPGSNKDGSPAGTRSTIH</sequence>
<proteinExistence type="predicted"/>
<feature type="region of interest" description="Disordered" evidence="1">
    <location>
        <begin position="158"/>
        <end position="180"/>
    </location>
</feature>
<comment type="caution">
    <text evidence="2">The sequence shown here is derived from an EMBL/GenBank/DDBJ whole genome shotgun (WGS) entry which is preliminary data.</text>
</comment>
<dbReference type="RefSeq" id="WP_182944090.1">
    <property type="nucleotide sequence ID" value="NZ_JABEQH010000017.1"/>
</dbReference>
<name>A0A7W4J8P4_9PROT</name>
<protein>
    <submittedName>
        <fullName evidence="2">Uncharacterized protein</fullName>
    </submittedName>
</protein>
<evidence type="ECO:0000256" key="1">
    <source>
        <dbReference type="SAM" id="MobiDB-lite"/>
    </source>
</evidence>
<dbReference type="EMBL" id="JABEQH010000017">
    <property type="protein sequence ID" value="MBB2176740.1"/>
    <property type="molecule type" value="Genomic_DNA"/>
</dbReference>
<organism evidence="2 3">
    <name type="scientific">Gluconacetobacter johannae</name>
    <dbReference type="NCBI Taxonomy" id="112140"/>
    <lineage>
        <taxon>Bacteria</taxon>
        <taxon>Pseudomonadati</taxon>
        <taxon>Pseudomonadota</taxon>
        <taxon>Alphaproteobacteria</taxon>
        <taxon>Acetobacterales</taxon>
        <taxon>Acetobacteraceae</taxon>
        <taxon>Gluconacetobacter</taxon>
    </lineage>
</organism>
<dbReference type="AlphaFoldDB" id="A0A7W4J8P4"/>
<evidence type="ECO:0000313" key="2">
    <source>
        <dbReference type="EMBL" id="MBB2176740.1"/>
    </source>
</evidence>
<dbReference type="Proteomes" id="UP000561066">
    <property type="component" value="Unassembled WGS sequence"/>
</dbReference>
<accession>A0A7W4J8P4</accession>
<keyword evidence="3" id="KW-1185">Reference proteome</keyword>
<evidence type="ECO:0000313" key="3">
    <source>
        <dbReference type="Proteomes" id="UP000561066"/>
    </source>
</evidence>